<dbReference type="InterPro" id="IPR049220">
    <property type="entry name" value="DUF6868"/>
</dbReference>
<dbReference type="Pfam" id="PF21742">
    <property type="entry name" value="DUF6868"/>
    <property type="match status" value="1"/>
</dbReference>
<keyword evidence="1" id="KW-0812">Transmembrane</keyword>
<dbReference type="KEGG" id="dce:O6P33_07840"/>
<dbReference type="Proteomes" id="UP001212189">
    <property type="component" value="Chromosome"/>
</dbReference>
<dbReference type="AlphaFoldDB" id="A0AAE9VQ57"/>
<dbReference type="EMBL" id="CP114976">
    <property type="protein sequence ID" value="WBE24290.1"/>
    <property type="molecule type" value="Genomic_DNA"/>
</dbReference>
<sequence length="81" mass="9208">MSDLTTLATFFGWSTVLNIGLLVFAAFVLVVFNAQVKTLHVKYITLDTADLNTLYFSFLGRYKLAIIMLNLVPYWALKIML</sequence>
<feature type="transmembrane region" description="Helical" evidence="1">
    <location>
        <begin position="7"/>
        <end position="34"/>
    </location>
</feature>
<feature type="transmembrane region" description="Helical" evidence="1">
    <location>
        <begin position="54"/>
        <end position="77"/>
    </location>
</feature>
<feature type="domain" description="DUF6868" evidence="2">
    <location>
        <begin position="3"/>
        <end position="80"/>
    </location>
</feature>
<organism evidence="3 4">
    <name type="scientific">Denitrificimonas caeni</name>
    <dbReference type="NCBI Taxonomy" id="521720"/>
    <lineage>
        <taxon>Bacteria</taxon>
        <taxon>Pseudomonadati</taxon>
        <taxon>Pseudomonadota</taxon>
        <taxon>Gammaproteobacteria</taxon>
        <taxon>Pseudomonadales</taxon>
        <taxon>Pseudomonadaceae</taxon>
        <taxon>Denitrificimonas</taxon>
    </lineage>
</organism>
<keyword evidence="1" id="KW-1133">Transmembrane helix</keyword>
<gene>
    <name evidence="3" type="ORF">O6P33_07840</name>
</gene>
<keyword evidence="1" id="KW-0472">Membrane</keyword>
<evidence type="ECO:0000313" key="4">
    <source>
        <dbReference type="Proteomes" id="UP001212189"/>
    </source>
</evidence>
<proteinExistence type="predicted"/>
<dbReference type="RefSeq" id="WP_269817232.1">
    <property type="nucleotide sequence ID" value="NZ_CP114976.1"/>
</dbReference>
<accession>A0AAE9VQ57</accession>
<evidence type="ECO:0000256" key="1">
    <source>
        <dbReference type="SAM" id="Phobius"/>
    </source>
</evidence>
<protein>
    <recommendedName>
        <fullName evidence="2">DUF6868 domain-containing protein</fullName>
    </recommendedName>
</protein>
<name>A0AAE9VQ57_9GAMM</name>
<reference evidence="3 4" key="1">
    <citation type="submission" date="2022-12" db="EMBL/GenBank/DDBJ databases">
        <title>Coexistence and Characterization of a Novel Tigecycline Resistance gene tet(X) variant and blaNDM-1 in a Pseudomonas caeni Isolate of Chicken Origin.</title>
        <authorList>
            <person name="Lu X."/>
            <person name="Zhang L."/>
            <person name="Li R."/>
            <person name="Wang Z."/>
        </authorList>
    </citation>
    <scope>NUCLEOTIDE SEQUENCE [LARGE SCALE GENOMIC DNA]</scope>
    <source>
        <strain evidence="3 4">CE14</strain>
    </source>
</reference>
<evidence type="ECO:0000259" key="2">
    <source>
        <dbReference type="Pfam" id="PF21742"/>
    </source>
</evidence>
<evidence type="ECO:0000313" key="3">
    <source>
        <dbReference type="EMBL" id="WBE24290.1"/>
    </source>
</evidence>
<keyword evidence="4" id="KW-1185">Reference proteome</keyword>